<dbReference type="PROSITE" id="PS50197">
    <property type="entry name" value="BEACH"/>
    <property type="match status" value="1"/>
</dbReference>
<evidence type="ECO:0000256" key="5">
    <source>
        <dbReference type="SAM" id="Phobius"/>
    </source>
</evidence>
<evidence type="ECO:0000259" key="7">
    <source>
        <dbReference type="PROSITE" id="PS51783"/>
    </source>
</evidence>
<evidence type="ECO:0000256" key="1">
    <source>
        <dbReference type="ARBA" id="ARBA00022574"/>
    </source>
</evidence>
<dbReference type="InterPro" id="IPR019775">
    <property type="entry name" value="WD40_repeat_CS"/>
</dbReference>
<dbReference type="PROSITE" id="PS50294">
    <property type="entry name" value="WD_REPEATS_REGION"/>
    <property type="match status" value="1"/>
</dbReference>
<feature type="transmembrane region" description="Helical" evidence="5">
    <location>
        <begin position="373"/>
        <end position="396"/>
    </location>
</feature>
<sequence length="3879" mass="441470">MEDPNKTYNNDEYQSLLHTLKIIWQNYIHVLNDAEVKQHWLQLFLYNFQFVCSELEENDDFKSFFKPIPEEICSYLLEQIYEIISRSELYTPALLDAAELEKAAQPHKTTSEKNTTFLQLVKKNHNFAQLILRQPSDCSKILALRNFLTHQLGHHILKFLLRIDIKLVVSQKSLCNLCINLFPNCSWSQECKNLSFSENIYAYVGNLNFYQKTKTKPSTPRSSKSFETENVSHDTVKTNHHNYAWDLKGNEPTHDFDEFLRMQKTSDEIAVLLIQVVKKCTSLEYGVNAILNSEHSVSMMALNFSLDCLRMKNDAFSSYSNAEHIKCQLLQLNEQCFNNIFFISQQRVPDLQFQCVFAKLVAALENNMEHSKLLYALLFIIFGCLHNVVTIFGYVYSKQNLYNLKFVDENMVDRCMNAIDHLLKNYPPLQEDIKSLFTTIFRTLLRIIDYLSKYDQLLISNAGAVLSSTAHIKPPRYRKLKGRQMHCHQHMSPRLSCYFQGMLMGLLNSLPLDLQEHSMLYLAKCGTCCCHYTLAHYYNVFKVIFVLSPYHQKCAYKFLAYKILNTVLGRPSVNDYMTNSSISRKSNLSNCAKCGVKLKSLEFHDGLLELYLKFYKQIKEPENNWHLLLFLKHLKHISHLLTNDIASGILASIVLPVFRENKQRLSDNKTPQSGKMFWPRSQPTTPIAETPKPLLKLNTKLTEDPIKLLTECLNIFAMYLRDIRLIKAFYNEENIQHLEDLLEEPPLIRGVCDLIKIGIDNITFLGDNSQEQPVLSRRLITLQLNSSNRANHLFTVLITRIVKTNKRQNSYFWLEATVNHNSKYSKDNAVNPLSALDILHIVALQWCLNFELLKTSQYFYNEFAKIYSIVMDDDDDDNNDNDVDGDDNDDEDGNVDKACAGIRSKNSYTNTGISLKHGDKTIIDILRLNYNALSAFLMVPSTKLKKSQPVNSKTTNNADSCLTNSVENLVFTLTTAPTAATVTETLLSTNSTTDIRTHASNYYHSLFDNSTSNSISQSQPSFLHKLLKAKQKDCILLENESNENIVLVFDIKNQSEFFLNAYLNDALVEKSLNHLHTTYDYSNAGAFENANPDKVYSNSNSGQESVFIKIFQIFGSLFGTSRTNSLNDLSKPYQSAAIEGKRPSEIDNELLCLYESHTDCKRLLLKLFETTMAICIKGYQNEEVDKMHKHLRKLKTLILNRVNNDWEQYGEEHSRENLVLQALQTLLRIAELSNTENEPAAVINPSIVTTVTDEVNNLRDVPTPSCSRSIKCPRLKESNAISYNYHQLPLGLPSKNSCLTPSTPPQRPLSGKSDDNDYFSTRASLICADSELELSENEPDDFYLTADEGYDADGEIPEVSETEGGVSDGGGGVGGGCGGGGGGGTGGGTADLWHPFQPSSRYRTHILHEGICCLVIDILIELSEKCCLNPTGWCENLAQLMNRLFVIRDYLGGPLVMLKGFRPILQCNDARLRELQQSILELVVDLNTPDVLQIFFSILASRNPPIDILINYMNYICANTLKRAHPSVELEFPVNIDAKCTSTSDLGRVEQIERLRQYHLQCQANTPFTRSPYIIPITHARLWNPEGFTISLWLNVKGSQNAKSSCQTMDDDTRSSSDVYMRTHILSMGTNQVMLSIYLNNSMHLVFETSKPNAELIIVNKTQTEESPQESNYQKVSSGILNGDNSASSIKSINKHQTANANTFIIASPTSASSPLTKALKQTKLVLLNSFSNMHLFNGHSESETFFESSHFDLKHYRVSKNKWIHLAVAVQMHNDSMDLIVYVDGLEHHLITLPFRNLRLLTRNHTFQIVSLGDGCMNRTNNNTAASSESHSTLELNNPMRFSISSLMLFKRCISTKEVIINLTAMGPDFTELTQCHVANLKPNYGYLNLSKMQKPNYGNFMEAMKILRENRILHYTAQQPDIIMGYDSNMELDNTAYGRPYGLLLYGEILQNHLPSLQTAVILCGGLSNLLYMFARVVEKASNSSTQAMALDLLLNVAFSESQLYTEFQRNDYISLIGYVIKTERCSKDCQLLKGIINNACSQPLISKKGDHLIINETTVATVVYPRLLVAQLHRYSDWHRSGSENSDVLDMLLIAILALTREKHPQRDFNIEQFQIAGLMKELLNLCKVYVIESPNPVFISKRAADLFVSIVSVFAGSPPPPSLLDEIMKLLLLLHKPSECYITHDRSKFYFLLTGEVPTKEKSSLVQAAHFGRVAAPFKRGVVKRSHPGVAKFTVDTTTTTHVTHVSNTPPMDKARKARLERLRKLHKSNSSYKKALHDFEENLENVADCSKLNKNALQLLSPEEVAKWREKFKRCTSMTLIASPMKEREGRGSKTFRMSSSSASFLKHSPLSQRIQRKRLRLGSGSSARSLISAEKGKYFRKNSRKSESSLYSLATTTNTSNLDYSENITTAYSDGSSCSKTSSQPRRVRLLTKTDSYNSTGIAALQSGLLLLLKDFLCLLPDSSIDDVLHHYIKVEFLLVLANHNSTSVRSAILKLMGALVQRLPSQDLQLCFKNLYCHHLANQLTIYPIDMGNFETCLEWVTGQLCNLQSFSICDTRLHIEQRFALNALLAITSKATMAINSSVDFNDKCFIILRNLYAMNIEEQSNMVEAGLIQCAVKALYYLYAKNNSHNQKTEDSIANLLTTIGEYSLKSTGHINILWDIINMLAFYQEKQIPSVMKGFRAIQAKLQLNWIHMFFAKTNMSWNYKVIQLTNCSLSISETKTRLDLLINRSAQFFTVSNERSSPSPHEIELFELLVSYSIATNQRCNNFIAWGLQPSQPRDLRCFIIDALWISCQDDFLPTIICDGKMIKALLWLSLLEDLETPIQNLAPLCRRLGINENDSTWNLEHEIQRLELQNCADTAKQKTSLEKTVFKFENLAQNCIESSMLTTRRVAELQNSERKLLMNYMKDYDDTHTYTKWLDIVRRMTHEGAPWYNSYSAENSWELDDTEGPSRVHTRLRRCHLDLDKRFFMSSYHEPNTTDSSTTPSHYTRPLDYLIASYDQQLNISLNSQILYNFPAKYLPVDGEIDGEIIVTDHKLYFLATYRCKYFYVNCDIANITEIWLKRHQHQEKAFEIFLDTNQSLFFSLQNCEDWKIMRDVFCDKIVVPPDQSKLLLITQQWREGLLTNWEYLMSLNQISGRTYNDLMQYPIFPWILSNYTGDVLNLNDATNFRKLPKPIAVQNEENEQHYINNYTVIYTKSNYPFYFLPLNIICLQYIKNTMTNMGSIILKPYHYSSHYSNSGTVLHFLVRVPPFTSYFLRYQDNNFDIPDRTFHALSTTWSLASRDSPTDVKELIPEFFCLPEMFENFERFDFGCRQNGERVENVSLPPWSLKDSRLFVLIHRQALESELVRNNLHHWIDLIFGYKQTGEAAIEAINVFHPATYAVFLESEINDPIEREAVETMVKTYGQMPRQLFKSSHPPSKPLNYQLTVDKPILSSVRGLRWGVYVGSPQLPKPFLGNIHKLPGAEYLLSFNNTNVVYGLPSRSCVMQGAESDTFNVISWGYDDRIVRIQPLNKIFSKPKNLLYNSAFDDITACGCDCNSNQLWFGHKSGRLSIYKCTSVEVNAKLGKSRQSYVRGLRLSYNSAFRKITSKSNEIDGSEINSANMMISAATMSPHDSSLQKDGADLQWSGPTVLVRHTDEITCIALSVEFKIVVTAGKDGIAVIWDLNNLSYVRTIERPAEIHQSPITLLCTSPTLGDIVTVHTLMSLNSSTTPKSTTTDNCQERVNSPSLADECFEVTEENLDDFVNVSVNPNGKSILRLHSANARYVQHIVHEDLILAACYSYIKEGVGVNVIATAVEGGIVRLWSSWNLNFITEILTGMANISSIIYSTHQHLVVLTKESHIQVWETDGLCGNSPKFPQIAYK</sequence>
<dbReference type="STRING" id="37546.A0A1B0FGK8"/>
<dbReference type="InterPro" id="IPR050865">
    <property type="entry name" value="BEACH_Domain"/>
</dbReference>
<feature type="compositionally biased region" description="Acidic residues" evidence="4">
    <location>
        <begin position="877"/>
        <end position="893"/>
    </location>
</feature>
<evidence type="ECO:0000313" key="9">
    <source>
        <dbReference type="Proteomes" id="UP000092444"/>
    </source>
</evidence>
<keyword evidence="2" id="KW-0677">Repeat</keyword>
<evidence type="ECO:0000256" key="4">
    <source>
        <dbReference type="SAM" id="MobiDB-lite"/>
    </source>
</evidence>
<dbReference type="VEuPathDB" id="VectorBase:GMOY002900"/>
<dbReference type="InterPro" id="IPR036372">
    <property type="entry name" value="BEACH_dom_sf"/>
</dbReference>
<dbReference type="InterPro" id="IPR036322">
    <property type="entry name" value="WD40_repeat_dom_sf"/>
</dbReference>
<dbReference type="Pfam" id="PF02138">
    <property type="entry name" value="Beach"/>
    <property type="match status" value="1"/>
</dbReference>
<dbReference type="PhylomeDB" id="A0A1B0FGK8"/>
<dbReference type="PROSITE" id="PS51783">
    <property type="entry name" value="PH_BEACH"/>
    <property type="match status" value="1"/>
</dbReference>
<reference evidence="8" key="1">
    <citation type="submission" date="2020-05" db="UniProtKB">
        <authorList>
            <consortium name="EnsemblMetazoa"/>
        </authorList>
    </citation>
    <scope>IDENTIFICATION</scope>
    <source>
        <strain evidence="8">Yale</strain>
    </source>
</reference>
<evidence type="ECO:0000313" key="8">
    <source>
        <dbReference type="EnsemblMetazoa" id="GMOY002900-PA"/>
    </source>
</evidence>
<evidence type="ECO:0000259" key="6">
    <source>
        <dbReference type="PROSITE" id="PS50197"/>
    </source>
</evidence>
<proteinExistence type="predicted"/>
<keyword evidence="1 3" id="KW-0853">WD repeat</keyword>
<feature type="domain" description="BEACH" evidence="6">
    <location>
        <begin position="3115"/>
        <end position="3433"/>
    </location>
</feature>
<dbReference type="InterPro" id="IPR015943">
    <property type="entry name" value="WD40/YVTN_repeat-like_dom_sf"/>
</dbReference>
<dbReference type="SUPFAM" id="SSF81837">
    <property type="entry name" value="BEACH domain"/>
    <property type="match status" value="1"/>
</dbReference>
<keyword evidence="5" id="KW-0812">Transmembrane</keyword>
<dbReference type="PROSITE" id="PS50082">
    <property type="entry name" value="WD_REPEATS_2"/>
    <property type="match status" value="1"/>
</dbReference>
<keyword evidence="9" id="KW-1185">Reference proteome</keyword>
<dbReference type="PROSITE" id="PS00678">
    <property type="entry name" value="WD_REPEATS_1"/>
    <property type="match status" value="1"/>
</dbReference>
<dbReference type="InterPro" id="IPR011993">
    <property type="entry name" value="PH-like_dom_sf"/>
</dbReference>
<dbReference type="SMART" id="SM01026">
    <property type="entry name" value="Beach"/>
    <property type="match status" value="1"/>
</dbReference>
<organism evidence="8 9">
    <name type="scientific">Glossina morsitans morsitans</name>
    <name type="common">Savannah tsetse fly</name>
    <dbReference type="NCBI Taxonomy" id="37546"/>
    <lineage>
        <taxon>Eukaryota</taxon>
        <taxon>Metazoa</taxon>
        <taxon>Ecdysozoa</taxon>
        <taxon>Arthropoda</taxon>
        <taxon>Hexapoda</taxon>
        <taxon>Insecta</taxon>
        <taxon>Pterygota</taxon>
        <taxon>Neoptera</taxon>
        <taxon>Endopterygota</taxon>
        <taxon>Diptera</taxon>
        <taxon>Brachycera</taxon>
        <taxon>Muscomorpha</taxon>
        <taxon>Hippoboscoidea</taxon>
        <taxon>Glossinidae</taxon>
        <taxon>Glossina</taxon>
    </lineage>
</organism>
<dbReference type="InterPro" id="IPR001680">
    <property type="entry name" value="WD40_rpt"/>
</dbReference>
<dbReference type="SUPFAM" id="SSF50729">
    <property type="entry name" value="PH domain-like"/>
    <property type="match status" value="1"/>
</dbReference>
<dbReference type="InterPro" id="IPR000409">
    <property type="entry name" value="BEACH_dom"/>
</dbReference>
<dbReference type="EMBL" id="CCAG010006947">
    <property type="status" value="NOT_ANNOTATED_CDS"/>
    <property type="molecule type" value="Genomic_DNA"/>
</dbReference>
<keyword evidence="5" id="KW-0472">Membrane</keyword>
<dbReference type="Gene3D" id="1.10.1540.10">
    <property type="entry name" value="BEACH domain"/>
    <property type="match status" value="1"/>
</dbReference>
<dbReference type="PANTHER" id="PTHR13743">
    <property type="entry name" value="BEIGE/BEACH-RELATED"/>
    <property type="match status" value="1"/>
</dbReference>
<feature type="region of interest" description="Disordered" evidence="4">
    <location>
        <begin position="1296"/>
        <end position="1315"/>
    </location>
</feature>
<dbReference type="EnsemblMetazoa" id="GMOY002900-RA">
    <property type="protein sequence ID" value="GMOY002900-PA"/>
    <property type="gene ID" value="GMOY002900"/>
</dbReference>
<feature type="domain" description="BEACH-type PH" evidence="7">
    <location>
        <begin position="3017"/>
        <end position="3115"/>
    </location>
</feature>
<dbReference type="SUPFAM" id="SSF50978">
    <property type="entry name" value="WD40 repeat-like"/>
    <property type="match status" value="1"/>
</dbReference>
<evidence type="ECO:0008006" key="10">
    <source>
        <dbReference type="Google" id="ProtNLM"/>
    </source>
</evidence>
<feature type="repeat" description="WD" evidence="3">
    <location>
        <begin position="3647"/>
        <end position="3688"/>
    </location>
</feature>
<feature type="region of interest" description="Disordered" evidence="4">
    <location>
        <begin position="1354"/>
        <end position="1381"/>
    </location>
</feature>
<dbReference type="InterPro" id="IPR023362">
    <property type="entry name" value="PH-BEACH_dom"/>
</dbReference>
<keyword evidence="5" id="KW-1133">Transmembrane helix</keyword>
<dbReference type="SMART" id="SM00320">
    <property type="entry name" value="WD40"/>
    <property type="match status" value="3"/>
</dbReference>
<dbReference type="Proteomes" id="UP000092444">
    <property type="component" value="Unassembled WGS sequence"/>
</dbReference>
<feature type="region of interest" description="Disordered" evidence="4">
    <location>
        <begin position="877"/>
        <end position="896"/>
    </location>
</feature>
<dbReference type="PANTHER" id="PTHR13743:SF86">
    <property type="entry name" value="LYSOSOMAL-TRAFFICKING REGULATOR"/>
    <property type="match status" value="1"/>
</dbReference>
<dbReference type="CDD" id="cd06071">
    <property type="entry name" value="Beach"/>
    <property type="match status" value="1"/>
</dbReference>
<evidence type="ECO:0000256" key="2">
    <source>
        <dbReference type="ARBA" id="ARBA00022737"/>
    </source>
</evidence>
<name>A0A1B0FGK8_GLOMM</name>
<dbReference type="Gene3D" id="2.30.29.30">
    <property type="entry name" value="Pleckstrin-homology domain (PH domain)/Phosphotyrosine-binding domain (PTB)"/>
    <property type="match status" value="1"/>
</dbReference>
<accession>A0A1B0FGK8</accession>
<dbReference type="Gene3D" id="2.130.10.10">
    <property type="entry name" value="YVTN repeat-like/Quinoprotein amine dehydrogenase"/>
    <property type="match status" value="1"/>
</dbReference>
<evidence type="ECO:0000256" key="3">
    <source>
        <dbReference type="PROSITE-ProRule" id="PRU00221"/>
    </source>
</evidence>
<dbReference type="FunFam" id="1.10.1540.10:FF:000001">
    <property type="entry name" value="neurobeachin isoform X1"/>
    <property type="match status" value="1"/>
</dbReference>
<feature type="compositionally biased region" description="Gly residues" evidence="4">
    <location>
        <begin position="1366"/>
        <end position="1381"/>
    </location>
</feature>
<protein>
    <recommendedName>
        <fullName evidence="10">BEACH domain-containing protein</fullName>
    </recommendedName>
</protein>